<sequence length="707" mass="78377">MSSIHVAQLVSNSQPSVLDIILGYTFMALGLLATLSYLGKISQPAFLNLTLGKLTFVSQTKGSLHKSSKRCIVDHINEEDKDCIILFGSQTGNAQDFSEKLAKEGSTRFGLRTMVADLNDYGYESLFKFPAEKVAIFVLSSYGEGEPTDNAVEFYEFITEDCPPFSLGAHAEAPLQHMRYAAFGLGNSTYENFNTVARSVSASLQRHGARLVGDLGEGDDAQATTENSFITWKESLWEELGRAMALEERKSNFEPSFIITELQSPAETTYLGEGVGKKLMGARNHFIDFPGPNKPSIVTLLRSKELFRSPDRNCVHLELDLMGTGLSYQTGDHAAIWPINADCEVDRFLRVFGLWEKRHTSFSVSSAKPTIKIPLPKTTSYDTAVRYYLEIAGPISRQSLATLAEFASDKFQKDALLNLSKDPGHFHKIVTSQLLNLAQLIETIGPGNVICAVPFAVILECVKPLKPRYYSISSSSLIQKSSLSCTVVVDSVQLQGRDFKGVASNYLLALKNQQNKEQPDAQNLTCGLMGHLDKYNLNLAIHIRHSSFKPPADTSRPILMIGPGTGVAPFRAFVQERAAQFKAGHSVGNSILFFGCRKSSEDFIYQDEWQGLQKILAGAFKLYTAFSRDTERKVYVQHLLMQHAAEVCSLLLEQNGYLYVCGDSLMARDVHTVLRELLCKESKLSMPEVDGSLKSMRNSGRLQEDVW</sequence>
<evidence type="ECO:0000256" key="8">
    <source>
        <dbReference type="ARBA" id="ARBA00022827"/>
    </source>
</evidence>
<keyword evidence="16" id="KW-1207">Sterol metabolism</keyword>
<evidence type="ECO:0000256" key="19">
    <source>
        <dbReference type="SAM" id="Phobius"/>
    </source>
</evidence>
<dbReference type="InterPro" id="IPR008254">
    <property type="entry name" value="Flavodoxin/NO_synth"/>
</dbReference>
<dbReference type="EC" id="1.6.2.4" evidence="18"/>
<protein>
    <recommendedName>
        <fullName evidence="18">NADPH--cytochrome P450 reductase</fullName>
        <ecNumber evidence="18">1.6.2.4</ecNumber>
    </recommendedName>
</protein>
<dbReference type="InterPro" id="IPR023208">
    <property type="entry name" value="P450R"/>
</dbReference>
<dbReference type="FunFam" id="3.40.50.80:FF:000001">
    <property type="entry name" value="NADPH--cytochrome P450 reductase 1"/>
    <property type="match status" value="1"/>
</dbReference>
<dbReference type="PROSITE" id="PS50902">
    <property type="entry name" value="FLAVODOXIN_LIKE"/>
    <property type="match status" value="1"/>
</dbReference>
<evidence type="ECO:0000256" key="1">
    <source>
        <dbReference type="ARBA" id="ARBA00001917"/>
    </source>
</evidence>
<dbReference type="GO" id="GO:0005789">
    <property type="term" value="C:endoplasmic reticulum membrane"/>
    <property type="evidence" value="ECO:0007669"/>
    <property type="project" value="UniProtKB-SubCell"/>
</dbReference>
<dbReference type="GO" id="GO:0016126">
    <property type="term" value="P:sterol biosynthetic process"/>
    <property type="evidence" value="ECO:0007669"/>
    <property type="project" value="UniProtKB-KW"/>
</dbReference>
<comment type="function">
    <text evidence="18">This enzyme is required for electron transfer from NADP to cytochrome P450.</text>
</comment>
<evidence type="ECO:0000256" key="15">
    <source>
        <dbReference type="ARBA" id="ARBA00023136"/>
    </source>
</evidence>
<keyword evidence="3" id="KW-0444">Lipid biosynthesis</keyword>
<dbReference type="EMBL" id="CDPU01000043">
    <property type="protein sequence ID" value="CEO54530.1"/>
    <property type="molecule type" value="Genomic_DNA"/>
</dbReference>
<name>A0A0B7KI20_BIOOC</name>
<dbReference type="InterPro" id="IPR003097">
    <property type="entry name" value="CysJ-like_FAD-binding"/>
</dbReference>
<dbReference type="InterPro" id="IPR023173">
    <property type="entry name" value="NADPH_Cyt_P450_Rdtase_alpha"/>
</dbReference>
<evidence type="ECO:0000256" key="4">
    <source>
        <dbReference type="ARBA" id="ARBA00022630"/>
    </source>
</evidence>
<accession>A0A0B7KI20</accession>
<keyword evidence="7 18" id="KW-0256">Endoplasmic reticulum</keyword>
<dbReference type="PRINTS" id="PR00369">
    <property type="entry name" value="FLAVODOXIN"/>
</dbReference>
<dbReference type="Pfam" id="PF00667">
    <property type="entry name" value="FAD_binding_1"/>
    <property type="match status" value="1"/>
</dbReference>
<evidence type="ECO:0000259" key="21">
    <source>
        <dbReference type="PROSITE" id="PS51384"/>
    </source>
</evidence>
<dbReference type="InterPro" id="IPR001433">
    <property type="entry name" value="OxRdtase_FAD/NAD-bd"/>
</dbReference>
<dbReference type="AlphaFoldDB" id="A0A0B7KI20"/>
<evidence type="ECO:0000256" key="6">
    <source>
        <dbReference type="ARBA" id="ARBA00022692"/>
    </source>
</evidence>
<evidence type="ECO:0000256" key="14">
    <source>
        <dbReference type="ARBA" id="ARBA00023098"/>
    </source>
</evidence>
<evidence type="ECO:0000256" key="16">
    <source>
        <dbReference type="ARBA" id="ARBA00023166"/>
    </source>
</evidence>
<keyword evidence="10" id="KW-0752">Steroid biosynthesis</keyword>
<dbReference type="PROSITE" id="PS51384">
    <property type="entry name" value="FAD_FR"/>
    <property type="match status" value="1"/>
</dbReference>
<dbReference type="PIRSF" id="PIRSF000208">
    <property type="entry name" value="P450R"/>
    <property type="match status" value="1"/>
</dbReference>
<dbReference type="Gene3D" id="2.40.30.10">
    <property type="entry name" value="Translation factors"/>
    <property type="match status" value="1"/>
</dbReference>
<comment type="catalytic activity">
    <reaction evidence="18">
        <text>2 oxidized [cytochrome P450] + NADPH = 2 reduced [cytochrome P450] + NADP(+) + H(+)</text>
        <dbReference type="Rhea" id="RHEA:24040"/>
        <dbReference type="Rhea" id="RHEA-COMP:14627"/>
        <dbReference type="Rhea" id="RHEA-COMP:14628"/>
        <dbReference type="ChEBI" id="CHEBI:15378"/>
        <dbReference type="ChEBI" id="CHEBI:55376"/>
        <dbReference type="ChEBI" id="CHEBI:57783"/>
        <dbReference type="ChEBI" id="CHEBI:58349"/>
        <dbReference type="ChEBI" id="CHEBI:60344"/>
        <dbReference type="EC" id="1.6.2.4"/>
    </reaction>
</comment>
<keyword evidence="12 18" id="KW-0560">Oxidoreductase</keyword>
<dbReference type="PANTHER" id="PTHR19384:SF108">
    <property type="entry name" value="NADPH--CYTOCHROME P450 REDUCTASE"/>
    <property type="match status" value="1"/>
</dbReference>
<gene>
    <name evidence="22" type="ORF">BN869_000010588_1</name>
</gene>
<proteinExistence type="inferred from homology"/>
<dbReference type="GO" id="GO:0003958">
    <property type="term" value="F:NADPH-hemoprotein reductase activity"/>
    <property type="evidence" value="ECO:0007669"/>
    <property type="project" value="UniProtKB-EC"/>
</dbReference>
<comment type="similarity">
    <text evidence="18">In the C-terminal section; belongs to the flavoprotein pyridine nucleotide cytochrome reductase family.</text>
</comment>
<feature type="domain" description="Flavodoxin-like" evidence="20">
    <location>
        <begin position="83"/>
        <end position="237"/>
    </location>
</feature>
<comment type="cofactor">
    <cofactor evidence="1">
        <name>FMN</name>
        <dbReference type="ChEBI" id="CHEBI:58210"/>
    </cofactor>
</comment>
<organism evidence="22">
    <name type="scientific">Bionectria ochroleuca</name>
    <name type="common">Gliocladium roseum</name>
    <dbReference type="NCBI Taxonomy" id="29856"/>
    <lineage>
        <taxon>Eukaryota</taxon>
        <taxon>Fungi</taxon>
        <taxon>Dikarya</taxon>
        <taxon>Ascomycota</taxon>
        <taxon>Pezizomycotina</taxon>
        <taxon>Sordariomycetes</taxon>
        <taxon>Hypocreomycetidae</taxon>
        <taxon>Hypocreales</taxon>
        <taxon>Bionectriaceae</taxon>
        <taxon>Clonostachys</taxon>
    </lineage>
</organism>
<evidence type="ECO:0000256" key="9">
    <source>
        <dbReference type="ARBA" id="ARBA00022857"/>
    </source>
</evidence>
<keyword evidence="9 18" id="KW-0521">NADP</keyword>
<dbReference type="InterPro" id="IPR029039">
    <property type="entry name" value="Flavoprotein-like_sf"/>
</dbReference>
<evidence type="ECO:0000313" key="22">
    <source>
        <dbReference type="EMBL" id="CEO54530.1"/>
    </source>
</evidence>
<evidence type="ECO:0000256" key="12">
    <source>
        <dbReference type="ARBA" id="ARBA00023002"/>
    </source>
</evidence>
<dbReference type="Pfam" id="PF00175">
    <property type="entry name" value="NAD_binding_1"/>
    <property type="match status" value="1"/>
</dbReference>
<dbReference type="InterPro" id="IPR001094">
    <property type="entry name" value="Flavdoxin-like"/>
</dbReference>
<dbReference type="PANTHER" id="PTHR19384">
    <property type="entry name" value="NITRIC OXIDE SYNTHASE-RELATED"/>
    <property type="match status" value="1"/>
</dbReference>
<dbReference type="InterPro" id="IPR017938">
    <property type="entry name" value="Riboflavin_synthase-like_b-brl"/>
</dbReference>
<dbReference type="SUPFAM" id="SSF52218">
    <property type="entry name" value="Flavoproteins"/>
    <property type="match status" value="1"/>
</dbReference>
<evidence type="ECO:0000259" key="20">
    <source>
        <dbReference type="PROSITE" id="PS50902"/>
    </source>
</evidence>
<keyword evidence="15 18" id="KW-0472">Membrane</keyword>
<keyword evidence="17" id="KW-0753">Steroid metabolism</keyword>
<comment type="subcellular location">
    <subcellularLocation>
        <location evidence="18">Endoplasmic reticulum membrane</location>
    </subcellularLocation>
</comment>
<dbReference type="GO" id="GO:0010181">
    <property type="term" value="F:FMN binding"/>
    <property type="evidence" value="ECO:0007669"/>
    <property type="project" value="InterPro"/>
</dbReference>
<keyword evidence="4" id="KW-0285">Flavoprotein</keyword>
<dbReference type="SUPFAM" id="SSF52343">
    <property type="entry name" value="Ferredoxin reductase-like, C-terminal NADP-linked domain"/>
    <property type="match status" value="1"/>
</dbReference>
<dbReference type="Pfam" id="PF00258">
    <property type="entry name" value="Flavodoxin_1"/>
    <property type="match status" value="1"/>
</dbReference>
<evidence type="ECO:0000256" key="7">
    <source>
        <dbReference type="ARBA" id="ARBA00022824"/>
    </source>
</evidence>
<evidence type="ECO:0000256" key="11">
    <source>
        <dbReference type="ARBA" id="ARBA00022989"/>
    </source>
</evidence>
<keyword evidence="6 19" id="KW-0812">Transmembrane</keyword>
<keyword evidence="13" id="KW-0756">Sterol biosynthesis</keyword>
<dbReference type="Gene3D" id="3.40.50.360">
    <property type="match status" value="1"/>
</dbReference>
<dbReference type="PRINTS" id="PR00371">
    <property type="entry name" value="FPNCR"/>
</dbReference>
<dbReference type="InterPro" id="IPR001709">
    <property type="entry name" value="Flavoprot_Pyr_Nucl_cyt_Rdtase"/>
</dbReference>
<dbReference type="Gene3D" id="1.20.990.10">
    <property type="entry name" value="NADPH-cytochrome p450 Reductase, Chain A, domain 3"/>
    <property type="match status" value="1"/>
</dbReference>
<keyword evidence="5" id="KW-0288">FMN</keyword>
<evidence type="ECO:0000256" key="5">
    <source>
        <dbReference type="ARBA" id="ARBA00022643"/>
    </source>
</evidence>
<evidence type="ECO:0000256" key="13">
    <source>
        <dbReference type="ARBA" id="ARBA00023011"/>
    </source>
</evidence>
<keyword evidence="8" id="KW-0274">FAD</keyword>
<dbReference type="GO" id="GO:0050660">
    <property type="term" value="F:flavin adenine dinucleotide binding"/>
    <property type="evidence" value="ECO:0007669"/>
    <property type="project" value="TreeGrafter"/>
</dbReference>
<evidence type="ECO:0000256" key="10">
    <source>
        <dbReference type="ARBA" id="ARBA00022955"/>
    </source>
</evidence>
<feature type="domain" description="FAD-binding FR-type" evidence="21">
    <location>
        <begin position="293"/>
        <end position="551"/>
    </location>
</feature>
<evidence type="ECO:0000256" key="18">
    <source>
        <dbReference type="PIRNR" id="PIRNR000208"/>
    </source>
</evidence>
<dbReference type="InterPro" id="IPR039261">
    <property type="entry name" value="FNR_nucleotide-bd"/>
</dbReference>
<dbReference type="SUPFAM" id="SSF63380">
    <property type="entry name" value="Riboflavin synthase domain-like"/>
    <property type="match status" value="1"/>
</dbReference>
<dbReference type="GO" id="GO:0005829">
    <property type="term" value="C:cytosol"/>
    <property type="evidence" value="ECO:0007669"/>
    <property type="project" value="TreeGrafter"/>
</dbReference>
<dbReference type="InterPro" id="IPR017927">
    <property type="entry name" value="FAD-bd_FR_type"/>
</dbReference>
<keyword evidence="14" id="KW-0443">Lipid metabolism</keyword>
<evidence type="ECO:0000256" key="17">
    <source>
        <dbReference type="ARBA" id="ARBA00023221"/>
    </source>
</evidence>
<reference evidence="22" key="1">
    <citation type="submission" date="2015-01" db="EMBL/GenBank/DDBJ databases">
        <authorList>
            <person name="Durling Mikael"/>
        </authorList>
    </citation>
    <scope>NUCLEOTIDE SEQUENCE</scope>
</reference>
<evidence type="ECO:0000256" key="3">
    <source>
        <dbReference type="ARBA" id="ARBA00022516"/>
    </source>
</evidence>
<comment type="cofactor">
    <cofactor evidence="2">
        <name>FAD</name>
        <dbReference type="ChEBI" id="CHEBI:57692"/>
    </cofactor>
</comment>
<dbReference type="Gene3D" id="3.40.50.80">
    <property type="entry name" value="Nucleotide-binding domain of ferredoxin-NADP reductase (FNR) module"/>
    <property type="match status" value="1"/>
</dbReference>
<keyword evidence="11 19" id="KW-1133">Transmembrane helix</keyword>
<evidence type="ECO:0000256" key="2">
    <source>
        <dbReference type="ARBA" id="ARBA00001974"/>
    </source>
</evidence>
<feature type="transmembrane region" description="Helical" evidence="19">
    <location>
        <begin position="20"/>
        <end position="38"/>
    </location>
</feature>